<dbReference type="SMART" id="SM00283">
    <property type="entry name" value="MA"/>
    <property type="match status" value="1"/>
</dbReference>
<evidence type="ECO:0000256" key="4">
    <source>
        <dbReference type="ARBA" id="ARBA00029447"/>
    </source>
</evidence>
<evidence type="ECO:0000259" key="8">
    <source>
        <dbReference type="PROSITE" id="PS50192"/>
    </source>
</evidence>
<gene>
    <name evidence="9" type="ORF">E8L99_02050</name>
</gene>
<keyword evidence="10" id="KW-1185">Reference proteome</keyword>
<keyword evidence="6" id="KW-0472">Membrane</keyword>
<evidence type="ECO:0000313" key="9">
    <source>
        <dbReference type="EMBL" id="QCK88585.1"/>
    </source>
</evidence>
<reference evidence="9 10" key="1">
    <citation type="submission" date="2019-04" db="EMBL/GenBank/DDBJ databases">
        <title>Phreatobacter aquaticus sp. nov.</title>
        <authorList>
            <person name="Choi A."/>
            <person name="Baek K."/>
        </authorList>
    </citation>
    <scope>NUCLEOTIDE SEQUENCE [LARGE SCALE GENOMIC DNA]</scope>
    <source>
        <strain evidence="9 10">NMCR1094</strain>
    </source>
</reference>
<dbReference type="Pfam" id="PF00015">
    <property type="entry name" value="MCPsignal"/>
    <property type="match status" value="1"/>
</dbReference>
<proteinExistence type="inferred from homology"/>
<comment type="similarity">
    <text evidence="4">Belongs to the methyl-accepting chemotaxis (MCP) protein family.</text>
</comment>
<dbReference type="SUPFAM" id="SSF58104">
    <property type="entry name" value="Methyl-accepting chemotaxis protein (MCP) signaling domain"/>
    <property type="match status" value="1"/>
</dbReference>
<dbReference type="OrthoDB" id="5179380at2"/>
<evidence type="ECO:0000256" key="1">
    <source>
        <dbReference type="ARBA" id="ARBA00004429"/>
    </source>
</evidence>
<dbReference type="EMBL" id="CP039865">
    <property type="protein sequence ID" value="QCK88585.1"/>
    <property type="molecule type" value="Genomic_DNA"/>
</dbReference>
<keyword evidence="2" id="KW-1003">Cell membrane</keyword>
<feature type="domain" description="Methyl-accepting transducer" evidence="7">
    <location>
        <begin position="177"/>
        <end position="409"/>
    </location>
</feature>
<evidence type="ECO:0000313" key="10">
    <source>
        <dbReference type="Proteomes" id="UP000298588"/>
    </source>
</evidence>
<dbReference type="PROSITE" id="PS50192">
    <property type="entry name" value="T_SNARE"/>
    <property type="match status" value="1"/>
</dbReference>
<dbReference type="KEGG" id="paqt:E8L99_02050"/>
<evidence type="ECO:0000256" key="3">
    <source>
        <dbReference type="ARBA" id="ARBA00023224"/>
    </source>
</evidence>
<dbReference type="Proteomes" id="UP000298588">
    <property type="component" value="Chromosome"/>
</dbReference>
<dbReference type="PANTHER" id="PTHR32089:SF112">
    <property type="entry name" value="LYSOZYME-LIKE PROTEIN-RELATED"/>
    <property type="match status" value="1"/>
</dbReference>
<dbReference type="InterPro" id="IPR004089">
    <property type="entry name" value="MCPsignal_dom"/>
</dbReference>
<keyword evidence="6" id="KW-0812">Transmembrane</keyword>
<comment type="subcellular location">
    <subcellularLocation>
        <location evidence="1">Cell inner membrane</location>
        <topology evidence="1">Multi-pass membrane protein</topology>
    </subcellularLocation>
</comment>
<evidence type="ECO:0000256" key="5">
    <source>
        <dbReference type="PROSITE-ProRule" id="PRU00284"/>
    </source>
</evidence>
<protein>
    <submittedName>
        <fullName evidence="9">Methyl-accepting chemotaxis protein</fullName>
    </submittedName>
</protein>
<feature type="domain" description="T-SNARE coiled-coil homology" evidence="8">
    <location>
        <begin position="329"/>
        <end position="391"/>
    </location>
</feature>
<dbReference type="AlphaFoldDB" id="A0A4D7QMT1"/>
<dbReference type="InterPro" id="IPR000727">
    <property type="entry name" value="T_SNARE_dom"/>
</dbReference>
<accession>A0A4D7QMT1</accession>
<dbReference type="PROSITE" id="PS50111">
    <property type="entry name" value="CHEMOTAXIS_TRANSDUC_2"/>
    <property type="match status" value="1"/>
</dbReference>
<keyword evidence="6" id="KW-1133">Transmembrane helix</keyword>
<evidence type="ECO:0000256" key="2">
    <source>
        <dbReference type="ARBA" id="ARBA00022519"/>
    </source>
</evidence>
<feature type="transmembrane region" description="Helical" evidence="6">
    <location>
        <begin position="36"/>
        <end position="55"/>
    </location>
</feature>
<dbReference type="GO" id="GO:0005886">
    <property type="term" value="C:plasma membrane"/>
    <property type="evidence" value="ECO:0007669"/>
    <property type="project" value="UniProtKB-SubCell"/>
</dbReference>
<keyword evidence="2" id="KW-0997">Cell inner membrane</keyword>
<dbReference type="Gene3D" id="6.10.340.10">
    <property type="match status" value="1"/>
</dbReference>
<keyword evidence="3 5" id="KW-0807">Transducer</keyword>
<dbReference type="Gene3D" id="1.10.287.950">
    <property type="entry name" value="Methyl-accepting chemotaxis protein"/>
    <property type="match status" value="1"/>
</dbReference>
<name>A0A4D7QMT1_9HYPH</name>
<dbReference type="GO" id="GO:0007165">
    <property type="term" value="P:signal transduction"/>
    <property type="evidence" value="ECO:0007669"/>
    <property type="project" value="UniProtKB-KW"/>
</dbReference>
<dbReference type="PANTHER" id="PTHR32089">
    <property type="entry name" value="METHYL-ACCEPTING CHEMOTAXIS PROTEIN MCPB"/>
    <property type="match status" value="1"/>
</dbReference>
<evidence type="ECO:0000256" key="6">
    <source>
        <dbReference type="SAM" id="Phobius"/>
    </source>
</evidence>
<evidence type="ECO:0000259" key="7">
    <source>
        <dbReference type="PROSITE" id="PS50111"/>
    </source>
</evidence>
<organism evidence="9 10">
    <name type="scientific">Phreatobacter aquaticus</name>
    <dbReference type="NCBI Taxonomy" id="2570229"/>
    <lineage>
        <taxon>Bacteria</taxon>
        <taxon>Pseudomonadati</taxon>
        <taxon>Pseudomonadota</taxon>
        <taxon>Alphaproteobacteria</taxon>
        <taxon>Hyphomicrobiales</taxon>
        <taxon>Phreatobacteraceae</taxon>
        <taxon>Phreatobacter</taxon>
    </lineage>
</organism>
<sequence>MMNLSSLSKAIAASMVASAGLGISLAAALLEWTLVMGGAMVLAFGSSLLAMFWLWRTRRVACDATRVFNAVARGDFEARILGIQERGEVGALLWSANRMIDRCDAYVRESAAAMGAVRAKKYFRHIREEGLHGALLQAARNINTAMVDIQQRVGGFAVETGHFEATISSIVGRVSAASSEMGETAGRLSIGSGEINQRAANVATASHEATDNMQLVAEATMQLTGSAHEVGKEVGRSAEITRQAVERASEASLTIGEMNAAGERIGQVVELITSIAAQTNLLALNATIEAARAGEAGKGFAVVAQEVKSLAGQTAAATQQISTQIGDVQGAARAAVEAISEVSRIIAEVDEITRHVAASVEMQTRATDGIGVNIEHAFGGIRNINDSIGAVAHHAADAEQLAATTRLASTALSEQARLLEDEVREFVQTLRRGPQDRAA</sequence>